<dbReference type="Pfam" id="PF12706">
    <property type="entry name" value="Lactamase_B_2"/>
    <property type="match status" value="1"/>
</dbReference>
<dbReference type="PANTHER" id="PTHR42663:SF6">
    <property type="entry name" value="HYDROLASE C777.06C-RELATED"/>
    <property type="match status" value="1"/>
</dbReference>
<accession>A0ABX8J9E8</accession>
<dbReference type="SMART" id="SM00849">
    <property type="entry name" value="Lactamase_B"/>
    <property type="match status" value="1"/>
</dbReference>
<name>A0ABX8J9E8_9BACT</name>
<evidence type="ECO:0000259" key="1">
    <source>
        <dbReference type="SMART" id="SM00849"/>
    </source>
</evidence>
<dbReference type="EMBL" id="CP076723">
    <property type="protein sequence ID" value="QWV93746.1"/>
    <property type="molecule type" value="Genomic_DNA"/>
</dbReference>
<organism evidence="2 3">
    <name type="scientific">Geomonas oryzisoli</name>
    <dbReference type="NCBI Taxonomy" id="2847992"/>
    <lineage>
        <taxon>Bacteria</taxon>
        <taxon>Pseudomonadati</taxon>
        <taxon>Thermodesulfobacteriota</taxon>
        <taxon>Desulfuromonadia</taxon>
        <taxon>Geobacterales</taxon>
        <taxon>Geobacteraceae</taxon>
        <taxon>Geomonas</taxon>
    </lineage>
</organism>
<gene>
    <name evidence="2" type="ORF">KP004_00715</name>
</gene>
<reference evidence="2 3" key="1">
    <citation type="submission" date="2021-06" db="EMBL/GenBank/DDBJ databases">
        <title>Gemonas diversity in paddy soil.</title>
        <authorList>
            <person name="Liu G."/>
        </authorList>
    </citation>
    <scope>NUCLEOTIDE SEQUENCE [LARGE SCALE GENOMIC DNA]</scope>
    <source>
        <strain evidence="2 3">RG10</strain>
    </source>
</reference>
<dbReference type="Proteomes" id="UP000683557">
    <property type="component" value="Chromosome"/>
</dbReference>
<evidence type="ECO:0000313" key="2">
    <source>
        <dbReference type="EMBL" id="QWV93746.1"/>
    </source>
</evidence>
<evidence type="ECO:0000313" key="3">
    <source>
        <dbReference type="Proteomes" id="UP000683557"/>
    </source>
</evidence>
<proteinExistence type="predicted"/>
<protein>
    <submittedName>
        <fullName evidence="2">GPMC system MBL fold metallohydrolase</fullName>
    </submittedName>
</protein>
<dbReference type="InterPro" id="IPR001279">
    <property type="entry name" value="Metallo-B-lactamas"/>
</dbReference>
<dbReference type="RefSeq" id="WP_216800490.1">
    <property type="nucleotide sequence ID" value="NZ_CP076723.1"/>
</dbReference>
<keyword evidence="3" id="KW-1185">Reference proteome</keyword>
<feature type="domain" description="Metallo-beta-lactamase" evidence="1">
    <location>
        <begin position="34"/>
        <end position="223"/>
    </location>
</feature>
<sequence>MKITILGSGTSTGVPMVGCHCQVCGSSDPRDKRTRASILVESCGQRILVDTSTDLRMQALREGIPQIDAVLLTHTHADHIHGIDDLRGFHFIHRRVIPCYASQETLDQVRTNFSYIFEGLHSEGYWPLLETFPVTAPFDLFGCHITPVPIKHGSYLATGYRFDNAAYLTDCSEIPDQSLALLQGLDLMIIDALRFSPHPNHFNIEGALKMAEILKPRRTVLTHLTHEVHHSDGERLPQGVEFAYDGLSVEL</sequence>
<dbReference type="NCBIfam" id="NF038231">
    <property type="entry name" value="MBL_Geo_Pelo"/>
    <property type="match status" value="1"/>
</dbReference>
<dbReference type="PANTHER" id="PTHR42663">
    <property type="entry name" value="HYDROLASE C777.06C-RELATED-RELATED"/>
    <property type="match status" value="1"/>
</dbReference>
<dbReference type="CDD" id="cd16279">
    <property type="entry name" value="metallo-hydrolase-like_MBL-fold"/>
    <property type="match status" value="1"/>
</dbReference>